<comment type="caution">
    <text evidence="2">The sequence shown here is derived from an EMBL/GenBank/DDBJ whole genome shotgun (WGS) entry which is preliminary data.</text>
</comment>
<dbReference type="AlphaFoldDB" id="A0A8S1HLL1"/>
<evidence type="ECO:0000313" key="3">
    <source>
        <dbReference type="Proteomes" id="UP000835052"/>
    </source>
</evidence>
<gene>
    <name evidence="2" type="ORF">CAUJ_LOCUS13395</name>
</gene>
<accession>A0A8S1HLL1</accession>
<reference evidence="2" key="1">
    <citation type="submission" date="2020-10" db="EMBL/GenBank/DDBJ databases">
        <authorList>
            <person name="Kikuchi T."/>
        </authorList>
    </citation>
    <scope>NUCLEOTIDE SEQUENCE</scope>
    <source>
        <strain evidence="2">NKZ352</strain>
    </source>
</reference>
<sequence length="109" mass="12136">MAKETVEIGGTEKNLLESKGQRIRRALSRGSDGGNGERRPPPPEIDDDGGRRLEFWGRLDEERLGKNGMDRWTQVDSGKVLLFVQFSSSDIGNAKRTCSGRFWAILGIT</sequence>
<proteinExistence type="predicted"/>
<keyword evidence="3" id="KW-1185">Reference proteome</keyword>
<organism evidence="2 3">
    <name type="scientific">Caenorhabditis auriculariae</name>
    <dbReference type="NCBI Taxonomy" id="2777116"/>
    <lineage>
        <taxon>Eukaryota</taxon>
        <taxon>Metazoa</taxon>
        <taxon>Ecdysozoa</taxon>
        <taxon>Nematoda</taxon>
        <taxon>Chromadorea</taxon>
        <taxon>Rhabditida</taxon>
        <taxon>Rhabditina</taxon>
        <taxon>Rhabditomorpha</taxon>
        <taxon>Rhabditoidea</taxon>
        <taxon>Rhabditidae</taxon>
        <taxon>Peloderinae</taxon>
        <taxon>Caenorhabditis</taxon>
    </lineage>
</organism>
<evidence type="ECO:0000313" key="2">
    <source>
        <dbReference type="EMBL" id="CAD6197486.1"/>
    </source>
</evidence>
<name>A0A8S1HLL1_9PELO</name>
<protein>
    <submittedName>
        <fullName evidence="2">Uncharacterized protein</fullName>
    </submittedName>
</protein>
<feature type="region of interest" description="Disordered" evidence="1">
    <location>
        <begin position="24"/>
        <end position="52"/>
    </location>
</feature>
<dbReference type="EMBL" id="CAJGYM010000095">
    <property type="protein sequence ID" value="CAD6197486.1"/>
    <property type="molecule type" value="Genomic_DNA"/>
</dbReference>
<evidence type="ECO:0000256" key="1">
    <source>
        <dbReference type="SAM" id="MobiDB-lite"/>
    </source>
</evidence>
<dbReference type="Proteomes" id="UP000835052">
    <property type="component" value="Unassembled WGS sequence"/>
</dbReference>